<keyword evidence="3" id="KW-1185">Reference proteome</keyword>
<name>A0A1R3KSU4_9ROSI</name>
<gene>
    <name evidence="2" type="ORF">COLO4_04812</name>
</gene>
<feature type="compositionally biased region" description="Low complexity" evidence="1">
    <location>
        <begin position="41"/>
        <end position="55"/>
    </location>
</feature>
<dbReference type="EMBL" id="AWUE01012026">
    <property type="protein sequence ID" value="OMP10107.1"/>
    <property type="molecule type" value="Genomic_DNA"/>
</dbReference>
<feature type="compositionally biased region" description="Polar residues" evidence="1">
    <location>
        <begin position="98"/>
        <end position="108"/>
    </location>
</feature>
<dbReference type="AlphaFoldDB" id="A0A1R3KSU4"/>
<evidence type="ECO:0000313" key="3">
    <source>
        <dbReference type="Proteomes" id="UP000187203"/>
    </source>
</evidence>
<reference evidence="3" key="1">
    <citation type="submission" date="2013-09" db="EMBL/GenBank/DDBJ databases">
        <title>Corchorus olitorius genome sequencing.</title>
        <authorList>
            <person name="Alam M."/>
            <person name="Haque M.S."/>
            <person name="Islam M.S."/>
            <person name="Emdad E.M."/>
            <person name="Islam M.M."/>
            <person name="Ahmed B."/>
            <person name="Halim A."/>
            <person name="Hossen Q.M.M."/>
            <person name="Hossain M.Z."/>
            <person name="Ahmed R."/>
            <person name="Khan M.M."/>
            <person name="Islam R."/>
            <person name="Rashid M.M."/>
            <person name="Khan S.A."/>
            <person name="Rahman M.S."/>
            <person name="Alam M."/>
            <person name="Yahiya A.S."/>
            <person name="Khan M.S."/>
            <person name="Azam M.S."/>
            <person name="Haque T."/>
            <person name="Lashkar M.Z.H."/>
            <person name="Akhand A.I."/>
            <person name="Morshed G."/>
            <person name="Roy S."/>
            <person name="Uddin K.S."/>
            <person name="Rabeya T."/>
            <person name="Hossain A.S."/>
            <person name="Chowdhury A."/>
            <person name="Snigdha A.R."/>
            <person name="Mortoza M.S."/>
            <person name="Matin S.A."/>
            <person name="Hoque S.M.E."/>
            <person name="Islam M.K."/>
            <person name="Roy D.K."/>
            <person name="Haider R."/>
            <person name="Moosa M.M."/>
            <person name="Elias S.M."/>
            <person name="Hasan A.M."/>
            <person name="Jahan S."/>
            <person name="Shafiuddin M."/>
            <person name="Mahmood N."/>
            <person name="Shommy N.S."/>
        </authorList>
    </citation>
    <scope>NUCLEOTIDE SEQUENCE [LARGE SCALE GENOMIC DNA]</scope>
    <source>
        <strain evidence="3">cv. O-4</strain>
    </source>
</reference>
<feature type="region of interest" description="Disordered" evidence="1">
    <location>
        <begin position="41"/>
        <end position="166"/>
    </location>
</feature>
<protein>
    <submittedName>
        <fullName evidence="2">Uncharacterized protein</fullName>
    </submittedName>
</protein>
<proteinExistence type="predicted"/>
<feature type="compositionally biased region" description="Low complexity" evidence="1">
    <location>
        <begin position="119"/>
        <end position="132"/>
    </location>
</feature>
<dbReference type="Proteomes" id="UP000187203">
    <property type="component" value="Unassembled WGS sequence"/>
</dbReference>
<organism evidence="2 3">
    <name type="scientific">Corchorus olitorius</name>
    <dbReference type="NCBI Taxonomy" id="93759"/>
    <lineage>
        <taxon>Eukaryota</taxon>
        <taxon>Viridiplantae</taxon>
        <taxon>Streptophyta</taxon>
        <taxon>Embryophyta</taxon>
        <taxon>Tracheophyta</taxon>
        <taxon>Spermatophyta</taxon>
        <taxon>Magnoliopsida</taxon>
        <taxon>eudicotyledons</taxon>
        <taxon>Gunneridae</taxon>
        <taxon>Pentapetalae</taxon>
        <taxon>rosids</taxon>
        <taxon>malvids</taxon>
        <taxon>Malvales</taxon>
        <taxon>Malvaceae</taxon>
        <taxon>Grewioideae</taxon>
        <taxon>Apeibeae</taxon>
        <taxon>Corchorus</taxon>
    </lineage>
</organism>
<comment type="caution">
    <text evidence="2">The sequence shown here is derived from an EMBL/GenBank/DDBJ whole genome shotgun (WGS) entry which is preliminary data.</text>
</comment>
<sequence>MKRKTAAANASLSHTLADAYAEFSGFGACTASVSFAADAPAKVSASATANANKTPRQVSAPISENPAPAKAQPFKPPRGRCRQQSSRRTWVDAEHRVISSTEPTFRTSPRSRAKFMGKSASSLTSAPASSSSNHVAGKSSARDVENLGRRGAASNPKRKASFAAGT</sequence>
<accession>A0A1R3KSU4</accession>
<evidence type="ECO:0000313" key="2">
    <source>
        <dbReference type="EMBL" id="OMP10107.1"/>
    </source>
</evidence>
<evidence type="ECO:0000256" key="1">
    <source>
        <dbReference type="SAM" id="MobiDB-lite"/>
    </source>
</evidence>